<keyword evidence="4" id="KW-1185">Reference proteome</keyword>
<dbReference type="InterPro" id="IPR003347">
    <property type="entry name" value="JmjC_dom"/>
</dbReference>
<evidence type="ECO:0000256" key="1">
    <source>
        <dbReference type="SAM" id="MobiDB-lite"/>
    </source>
</evidence>
<dbReference type="STRING" id="1325734.A0A428NH78"/>
<dbReference type="EMBL" id="NKCI01000532">
    <property type="protein sequence ID" value="RSL40156.1"/>
    <property type="molecule type" value="Genomic_DNA"/>
</dbReference>
<dbReference type="SMART" id="SM00558">
    <property type="entry name" value="JmjC"/>
    <property type="match status" value="1"/>
</dbReference>
<dbReference type="PANTHER" id="PTHR10694">
    <property type="entry name" value="LYSINE-SPECIFIC DEMETHYLASE"/>
    <property type="match status" value="1"/>
</dbReference>
<feature type="compositionally biased region" description="Basic and acidic residues" evidence="1">
    <location>
        <begin position="50"/>
        <end position="59"/>
    </location>
</feature>
<organism evidence="3 4">
    <name type="scientific">Fusarium duplospermum</name>
    <dbReference type="NCBI Taxonomy" id="1325734"/>
    <lineage>
        <taxon>Eukaryota</taxon>
        <taxon>Fungi</taxon>
        <taxon>Dikarya</taxon>
        <taxon>Ascomycota</taxon>
        <taxon>Pezizomycotina</taxon>
        <taxon>Sordariomycetes</taxon>
        <taxon>Hypocreomycetidae</taxon>
        <taxon>Hypocreales</taxon>
        <taxon>Nectriaceae</taxon>
        <taxon>Fusarium</taxon>
        <taxon>Fusarium solani species complex</taxon>
    </lineage>
</organism>
<feature type="compositionally biased region" description="Acidic residues" evidence="1">
    <location>
        <begin position="513"/>
        <end position="532"/>
    </location>
</feature>
<proteinExistence type="predicted"/>
<accession>A0A428NH78</accession>
<name>A0A428NH78_9HYPO</name>
<dbReference type="GO" id="GO:0000785">
    <property type="term" value="C:chromatin"/>
    <property type="evidence" value="ECO:0007669"/>
    <property type="project" value="TreeGrafter"/>
</dbReference>
<gene>
    <name evidence="3" type="ORF">CEP54_016182</name>
</gene>
<dbReference type="Proteomes" id="UP000288168">
    <property type="component" value="Unassembled WGS sequence"/>
</dbReference>
<sequence>MPETESRSIEQRLGDIESLLRGLPDQIESLLDSRCSDLDTGHGGTQTAHAGERAEHSERHDRIAETIKSFTQTIQATLATLITKINTTQSTPLRTPLPTQKPTQATPSAAVRRAEHLATTISQSTTSGHDISEVRIAPDDMGPGMTSTLEALTTTHGFEQIFRVTPLPIPQIADLSEVFTLDTDADLRENRFVPAGDGAVHVLIADGEPDVAFQWPDFTAVVERPTLEEARQFLEDTIRDPPKTTAHFGGTIQHTLTNPSPLHPGDILASVTELTHANEEYGHIGARSSVTCMHKEDAGFLSCNIVDAGYKIWLLPAIEQNHLFEKAIRDEFGGNTCDQWVRHVSLAVTPTWLDDRGIRYRIVVQGRGQMVVTQPAQYHLVVNYSACIARSINYLPPGQQMATKVGSGIAACDNCGLWPLYALEGHFLQEVEPLDPDYFSIRAEPESSEEDDDLDESRRTPPGMSSALACTKRKAHGDLSYRPPKRTRVAAYDTTPEPPRKAGTCSGKKDDISSEADDEDEDGGSDDDLLPDTEDKLAHALGRLVVAPTAQSDVGVTDDVYRMAAAICSMDALKQFANMLSRVYREMRGDAGRMDTPGVDKVMSACNMTKSALWYHLKVGNQWEHVCGTLGEGLLAFIPDGPQKVNPFNVNMEMYKTLGKKGYERDLARFHALIDCEYIKKILHANT</sequence>
<dbReference type="PROSITE" id="PS51184">
    <property type="entry name" value="JMJC"/>
    <property type="match status" value="1"/>
</dbReference>
<feature type="region of interest" description="Disordered" evidence="1">
    <location>
        <begin position="444"/>
        <end position="532"/>
    </location>
</feature>
<reference evidence="3 4" key="1">
    <citation type="submission" date="2017-06" db="EMBL/GenBank/DDBJ databases">
        <title>Comparative genomic analysis of Ambrosia Fusariam Clade fungi.</title>
        <authorList>
            <person name="Stajich J.E."/>
            <person name="Carrillo J."/>
            <person name="Kijimoto T."/>
            <person name="Eskalen A."/>
            <person name="O'Donnell K."/>
            <person name="Kasson M."/>
        </authorList>
    </citation>
    <scope>NUCLEOTIDE SEQUENCE [LARGE SCALE GENOMIC DNA]</scope>
    <source>
        <strain evidence="3 4">NRRL62584</strain>
    </source>
</reference>
<evidence type="ECO:0000313" key="4">
    <source>
        <dbReference type="Proteomes" id="UP000288168"/>
    </source>
</evidence>
<dbReference type="Pfam" id="PF02373">
    <property type="entry name" value="JmjC"/>
    <property type="match status" value="1"/>
</dbReference>
<dbReference type="GO" id="GO:0010468">
    <property type="term" value="P:regulation of gene expression"/>
    <property type="evidence" value="ECO:0007669"/>
    <property type="project" value="TreeGrafter"/>
</dbReference>
<dbReference type="GO" id="GO:0032452">
    <property type="term" value="F:histone demethylase activity"/>
    <property type="evidence" value="ECO:0007669"/>
    <property type="project" value="TreeGrafter"/>
</dbReference>
<feature type="domain" description="JmjC" evidence="2">
    <location>
        <begin position="252"/>
        <end position="411"/>
    </location>
</feature>
<dbReference type="AlphaFoldDB" id="A0A428NH78"/>
<comment type="caution">
    <text evidence="3">The sequence shown here is derived from an EMBL/GenBank/DDBJ whole genome shotgun (WGS) entry which is preliminary data.</text>
</comment>
<dbReference type="OrthoDB" id="1678912at2759"/>
<evidence type="ECO:0000313" key="3">
    <source>
        <dbReference type="EMBL" id="RSL40156.1"/>
    </source>
</evidence>
<protein>
    <recommendedName>
        <fullName evidence="2">JmjC domain-containing protein</fullName>
    </recommendedName>
</protein>
<evidence type="ECO:0000259" key="2">
    <source>
        <dbReference type="PROSITE" id="PS51184"/>
    </source>
</evidence>
<feature type="compositionally biased region" description="Acidic residues" evidence="1">
    <location>
        <begin position="446"/>
        <end position="455"/>
    </location>
</feature>
<dbReference type="Gene3D" id="2.60.120.650">
    <property type="entry name" value="Cupin"/>
    <property type="match status" value="1"/>
</dbReference>
<feature type="region of interest" description="Disordered" evidence="1">
    <location>
        <begin position="37"/>
        <end position="59"/>
    </location>
</feature>
<dbReference type="SUPFAM" id="SSF51197">
    <property type="entry name" value="Clavaminate synthase-like"/>
    <property type="match status" value="1"/>
</dbReference>
<dbReference type="GO" id="GO:0005634">
    <property type="term" value="C:nucleus"/>
    <property type="evidence" value="ECO:0007669"/>
    <property type="project" value="TreeGrafter"/>
</dbReference>